<feature type="compositionally biased region" description="Basic and acidic residues" evidence="2">
    <location>
        <begin position="486"/>
        <end position="508"/>
    </location>
</feature>
<reference evidence="5" key="1">
    <citation type="submission" date="2016-10" db="EMBL/GenBank/DDBJ databases">
        <authorList>
            <person name="Varghese N."/>
            <person name="Submissions S."/>
        </authorList>
    </citation>
    <scope>NUCLEOTIDE SEQUENCE [LARGE SCALE GENOMIC DNA]</scope>
    <source>
        <strain evidence="5">DSM 45079</strain>
    </source>
</reference>
<dbReference type="Pfam" id="PF01844">
    <property type="entry name" value="HNH"/>
    <property type="match status" value="1"/>
</dbReference>
<feature type="region of interest" description="Disordered" evidence="2">
    <location>
        <begin position="279"/>
        <end position="317"/>
    </location>
</feature>
<proteinExistence type="inferred from homology"/>
<feature type="domain" description="HNH nuclease" evidence="3">
    <location>
        <begin position="394"/>
        <end position="446"/>
    </location>
</feature>
<dbReference type="InterPro" id="IPR002711">
    <property type="entry name" value="HNH"/>
</dbReference>
<keyword evidence="5" id="KW-1185">Reference proteome</keyword>
<dbReference type="AlphaFoldDB" id="A0A1H2LIQ5"/>
<evidence type="ECO:0000256" key="1">
    <source>
        <dbReference type="ARBA" id="ARBA00023450"/>
    </source>
</evidence>
<feature type="compositionally biased region" description="Low complexity" evidence="2">
    <location>
        <begin position="299"/>
        <end position="308"/>
    </location>
</feature>
<protein>
    <submittedName>
        <fullName evidence="4">5-methylcytosine-specific restriction endonuclease McrA</fullName>
    </submittedName>
</protein>
<dbReference type="CDD" id="cd00085">
    <property type="entry name" value="HNHc"/>
    <property type="match status" value="1"/>
</dbReference>
<dbReference type="Gene3D" id="1.10.30.50">
    <property type="match status" value="1"/>
</dbReference>
<feature type="region of interest" description="Disordered" evidence="2">
    <location>
        <begin position="186"/>
        <end position="215"/>
    </location>
</feature>
<dbReference type="GO" id="GO:0008270">
    <property type="term" value="F:zinc ion binding"/>
    <property type="evidence" value="ECO:0007669"/>
    <property type="project" value="InterPro"/>
</dbReference>
<comment type="similarity">
    <text evidence="1">Belongs to the Rv1128c/1148c/1588c/1702c/1945/3466 family.</text>
</comment>
<dbReference type="GO" id="GO:0004519">
    <property type="term" value="F:endonuclease activity"/>
    <property type="evidence" value="ECO:0007669"/>
    <property type="project" value="UniProtKB-KW"/>
</dbReference>
<sequence>MDEGDVRVSDPIDRLAAAPPGAELAALLACVDPAVLSAHDLIVVAVARQRQLAHEEAALLRVFAELAARPEYSRCDAPEDLGSGHAHRAAQAAGDEVSLALRWSPGRATGRVALAVELLEDLPDTFDALAAGRIDADKARLIAERTRCLADLASRRRVEQTVLPVAQTRTRWALDQRLRREVIAADPAGAEERRRRSAEHRHVGRPEPASPGGEDGMATLTLYGPAEDVTALWIATDAAARHTRTSGDPRTLDQLRFDLLTGLAWTALESGHLGCCSPHRTTGAGKPAEQRHDDPPSTPAYAAAPHHAGTGGAAAGPVELGRRRGRAAAVHVVVPAGAYLGHDDVPGELDGYGPITATAVRRITADATLRRLLTDPSDGRLLDYGRTTYAPPADLAAHVIARDRTCRFPTCHRPATEAEIDHLVPYAHGGTTDPDNTWALHDGHHRAKTWHGYRIVTDLASVTWWITPAGHRYRVEPKVVGPIHTRSPERRPPERRPAGDAHPEPVPF</sequence>
<evidence type="ECO:0000259" key="3">
    <source>
        <dbReference type="SMART" id="SM00507"/>
    </source>
</evidence>
<name>A0A1H2LIQ5_9ACTN</name>
<dbReference type="Pfam" id="PF02720">
    <property type="entry name" value="DUF222"/>
    <property type="match status" value="1"/>
</dbReference>
<evidence type="ECO:0000313" key="5">
    <source>
        <dbReference type="Proteomes" id="UP000182977"/>
    </source>
</evidence>
<dbReference type="EMBL" id="LT629791">
    <property type="protein sequence ID" value="SDU80694.1"/>
    <property type="molecule type" value="Genomic_DNA"/>
</dbReference>
<keyword evidence="4" id="KW-0255">Endonuclease</keyword>
<dbReference type="InterPro" id="IPR003615">
    <property type="entry name" value="HNH_nuc"/>
</dbReference>
<feature type="compositionally biased region" description="Basic and acidic residues" evidence="2">
    <location>
        <begin position="190"/>
        <end position="205"/>
    </location>
</feature>
<evidence type="ECO:0000256" key="2">
    <source>
        <dbReference type="SAM" id="MobiDB-lite"/>
    </source>
</evidence>
<dbReference type="Proteomes" id="UP000182977">
    <property type="component" value="Chromosome I"/>
</dbReference>
<accession>A0A1H2LIQ5</accession>
<dbReference type="GO" id="GO:0003676">
    <property type="term" value="F:nucleic acid binding"/>
    <property type="evidence" value="ECO:0007669"/>
    <property type="project" value="InterPro"/>
</dbReference>
<dbReference type="InterPro" id="IPR003870">
    <property type="entry name" value="DUF222"/>
</dbReference>
<keyword evidence="4" id="KW-0540">Nuclease</keyword>
<keyword evidence="4" id="KW-0378">Hydrolase</keyword>
<gene>
    <name evidence="4" type="ORF">SAMN04488563_6207</name>
</gene>
<organism evidence="4 5">
    <name type="scientific">Jiangella alkaliphila</name>
    <dbReference type="NCBI Taxonomy" id="419479"/>
    <lineage>
        <taxon>Bacteria</taxon>
        <taxon>Bacillati</taxon>
        <taxon>Actinomycetota</taxon>
        <taxon>Actinomycetes</taxon>
        <taxon>Jiangellales</taxon>
        <taxon>Jiangellaceae</taxon>
        <taxon>Jiangella</taxon>
    </lineage>
</organism>
<evidence type="ECO:0000313" key="4">
    <source>
        <dbReference type="EMBL" id="SDU80694.1"/>
    </source>
</evidence>
<dbReference type="STRING" id="419479.SAMN04488563_6207"/>
<dbReference type="SMART" id="SM00507">
    <property type="entry name" value="HNHc"/>
    <property type="match status" value="1"/>
</dbReference>
<feature type="region of interest" description="Disordered" evidence="2">
    <location>
        <begin position="483"/>
        <end position="508"/>
    </location>
</feature>